<dbReference type="GeneID" id="54560669"/>
<sequence>MNDSLDHESTNECPNIKDRVRQAYSEAGVKTWQAIGRTQTSKNHETCSIARCVANDIAHTDERPWHTQADCTCECDGPESGELLSLIEQGCLPVVGFDDQDIVLDAWTPNIPIIAISHALSDGLCNRRENKLPKCQLRSLRDCTTAAISRLGYPEGSPFRVWIDVLCIPAREVQPSGTSEVAVQAMQMVANAAAAVLVVDSDVSRLPKDCSYEQAIFSILYSSWNSRLWTLYEAIRAKRLLFQFANGVLDLDDIESKRGDVVNGPSNHSALSLPFRELHSRLCNGPTNLADIWPSVYASLRGRRTNFLKDACVIFRMLFGTSSGQAYPEIVNTPDALSDEQMMAFCQQLIQQFQSQDHNTNPTI</sequence>
<dbReference type="Proteomes" id="UP000799537">
    <property type="component" value="Unassembled WGS sequence"/>
</dbReference>
<proteinExistence type="predicted"/>
<organism evidence="1 2">
    <name type="scientific">Zasmidium cellare ATCC 36951</name>
    <dbReference type="NCBI Taxonomy" id="1080233"/>
    <lineage>
        <taxon>Eukaryota</taxon>
        <taxon>Fungi</taxon>
        <taxon>Dikarya</taxon>
        <taxon>Ascomycota</taxon>
        <taxon>Pezizomycotina</taxon>
        <taxon>Dothideomycetes</taxon>
        <taxon>Dothideomycetidae</taxon>
        <taxon>Mycosphaerellales</taxon>
        <taxon>Mycosphaerellaceae</taxon>
        <taxon>Zasmidium</taxon>
    </lineage>
</organism>
<name>A0A6A6CCI1_ZASCE</name>
<evidence type="ECO:0000313" key="1">
    <source>
        <dbReference type="EMBL" id="KAF2164894.1"/>
    </source>
</evidence>
<evidence type="ECO:0000313" key="2">
    <source>
        <dbReference type="Proteomes" id="UP000799537"/>
    </source>
</evidence>
<dbReference type="OrthoDB" id="2426273at2759"/>
<dbReference type="PANTHER" id="PTHR39596">
    <property type="match status" value="1"/>
</dbReference>
<dbReference type="EMBL" id="ML993602">
    <property type="protein sequence ID" value="KAF2164894.1"/>
    <property type="molecule type" value="Genomic_DNA"/>
</dbReference>
<dbReference type="AlphaFoldDB" id="A0A6A6CCI1"/>
<keyword evidence="2" id="KW-1185">Reference proteome</keyword>
<protein>
    <recommendedName>
        <fullName evidence="3">Heterokaryon incompatibility domain-containing protein</fullName>
    </recommendedName>
</protein>
<dbReference type="PANTHER" id="PTHR39596:SF2">
    <property type="entry name" value="HET DOMAIN PROTEIN (AFU_ORTHOLOGUE AFUA_1G17550)-RELATED"/>
    <property type="match status" value="1"/>
</dbReference>
<gene>
    <name evidence="1" type="ORF">M409DRAFT_24798</name>
</gene>
<evidence type="ECO:0008006" key="3">
    <source>
        <dbReference type="Google" id="ProtNLM"/>
    </source>
</evidence>
<accession>A0A6A6CCI1</accession>
<reference evidence="1" key="1">
    <citation type="journal article" date="2020" name="Stud. Mycol.">
        <title>101 Dothideomycetes genomes: a test case for predicting lifestyles and emergence of pathogens.</title>
        <authorList>
            <person name="Haridas S."/>
            <person name="Albert R."/>
            <person name="Binder M."/>
            <person name="Bloem J."/>
            <person name="Labutti K."/>
            <person name="Salamov A."/>
            <person name="Andreopoulos B."/>
            <person name="Baker S."/>
            <person name="Barry K."/>
            <person name="Bills G."/>
            <person name="Bluhm B."/>
            <person name="Cannon C."/>
            <person name="Castanera R."/>
            <person name="Culley D."/>
            <person name="Daum C."/>
            <person name="Ezra D."/>
            <person name="Gonzalez J."/>
            <person name="Henrissat B."/>
            <person name="Kuo A."/>
            <person name="Liang C."/>
            <person name="Lipzen A."/>
            <person name="Lutzoni F."/>
            <person name="Magnuson J."/>
            <person name="Mondo S."/>
            <person name="Nolan M."/>
            <person name="Ohm R."/>
            <person name="Pangilinan J."/>
            <person name="Park H.-J."/>
            <person name="Ramirez L."/>
            <person name="Alfaro M."/>
            <person name="Sun H."/>
            <person name="Tritt A."/>
            <person name="Yoshinaga Y."/>
            <person name="Zwiers L.-H."/>
            <person name="Turgeon B."/>
            <person name="Goodwin S."/>
            <person name="Spatafora J."/>
            <person name="Crous P."/>
            <person name="Grigoriev I."/>
        </authorList>
    </citation>
    <scope>NUCLEOTIDE SEQUENCE</scope>
    <source>
        <strain evidence="1">ATCC 36951</strain>
    </source>
</reference>
<dbReference type="RefSeq" id="XP_033665783.1">
    <property type="nucleotide sequence ID" value="XM_033807397.1"/>
</dbReference>